<evidence type="ECO:0000259" key="3">
    <source>
        <dbReference type="PROSITE" id="PS51371"/>
    </source>
</evidence>
<dbReference type="EMBL" id="JAWDIP010000004">
    <property type="protein sequence ID" value="MDY0396663.1"/>
    <property type="molecule type" value="Genomic_DNA"/>
</dbReference>
<evidence type="ECO:0000313" key="5">
    <source>
        <dbReference type="Proteomes" id="UP001281447"/>
    </source>
</evidence>
<accession>A0ABU5CBH6</accession>
<feature type="domain" description="CBS" evidence="3">
    <location>
        <begin position="7"/>
        <end position="64"/>
    </location>
</feature>
<dbReference type="InterPro" id="IPR000644">
    <property type="entry name" value="CBS_dom"/>
</dbReference>
<name>A0ABU5CBH6_9BACI</name>
<dbReference type="PROSITE" id="PS51371">
    <property type="entry name" value="CBS"/>
    <property type="match status" value="1"/>
</dbReference>
<dbReference type="SUPFAM" id="SSF54631">
    <property type="entry name" value="CBS-domain pair"/>
    <property type="match status" value="1"/>
</dbReference>
<organism evidence="4 5">
    <name type="scientific">Tigheibacillus halophilus</name>
    <dbReference type="NCBI Taxonomy" id="361280"/>
    <lineage>
        <taxon>Bacteria</taxon>
        <taxon>Bacillati</taxon>
        <taxon>Bacillota</taxon>
        <taxon>Bacilli</taxon>
        <taxon>Bacillales</taxon>
        <taxon>Bacillaceae</taxon>
        <taxon>Tigheibacillus</taxon>
    </lineage>
</organism>
<dbReference type="PANTHER" id="PTHR43080:SF2">
    <property type="entry name" value="CBS DOMAIN-CONTAINING PROTEIN"/>
    <property type="match status" value="1"/>
</dbReference>
<evidence type="ECO:0000256" key="1">
    <source>
        <dbReference type="ARBA" id="ARBA00023122"/>
    </source>
</evidence>
<dbReference type="Gene3D" id="3.10.580.10">
    <property type="entry name" value="CBS-domain"/>
    <property type="match status" value="1"/>
</dbReference>
<dbReference type="InterPro" id="IPR046342">
    <property type="entry name" value="CBS_dom_sf"/>
</dbReference>
<dbReference type="SMART" id="SM00116">
    <property type="entry name" value="CBS"/>
    <property type="match status" value="1"/>
</dbReference>
<gene>
    <name evidence="4" type="ORF">RWE15_23090</name>
</gene>
<evidence type="ECO:0000313" key="4">
    <source>
        <dbReference type="EMBL" id="MDY0396663.1"/>
    </source>
</evidence>
<comment type="caution">
    <text evidence="4">The sequence shown here is derived from an EMBL/GenBank/DDBJ whole genome shotgun (WGS) entry which is preliminary data.</text>
</comment>
<keyword evidence="5" id="KW-1185">Reference proteome</keyword>
<dbReference type="InterPro" id="IPR051257">
    <property type="entry name" value="Diverse_CBS-Domain"/>
</dbReference>
<sequence>MKVSDFMITDVISVTGDTTLKELLKKLVNNKIGGVPVIDEENHLIGMISDGDVLRYIQPKGTTIFDAISLVMVSEKEDFTEKLAYTLDHEVSTIMRKRDLKFVYADEPLERSLRIFSKHHFKKNSRHGSG</sequence>
<reference evidence="4 5" key="1">
    <citation type="submission" date="2023-10" db="EMBL/GenBank/DDBJ databases">
        <title>Virgibacillus halophilus 5B73C genome.</title>
        <authorList>
            <person name="Miliotis G."/>
            <person name="Sengupta P."/>
            <person name="Hameed A."/>
            <person name="Chuvochina M."/>
            <person name="Mcdonagh F."/>
            <person name="Simpson A.C."/>
            <person name="Singh N.K."/>
            <person name="Rekha P.D."/>
            <person name="Raman K."/>
            <person name="Hugenholtz P."/>
            <person name="Venkateswaran K."/>
        </authorList>
    </citation>
    <scope>NUCLEOTIDE SEQUENCE [LARGE SCALE GENOMIC DNA]</scope>
    <source>
        <strain evidence="4 5">5B73C</strain>
    </source>
</reference>
<proteinExistence type="predicted"/>
<dbReference type="PANTHER" id="PTHR43080">
    <property type="entry name" value="CBS DOMAIN-CONTAINING PROTEIN CBSX3, MITOCHONDRIAL"/>
    <property type="match status" value="1"/>
</dbReference>
<evidence type="ECO:0000256" key="2">
    <source>
        <dbReference type="PROSITE-ProRule" id="PRU00703"/>
    </source>
</evidence>
<dbReference type="Proteomes" id="UP001281447">
    <property type="component" value="Unassembled WGS sequence"/>
</dbReference>
<dbReference type="Pfam" id="PF00571">
    <property type="entry name" value="CBS"/>
    <property type="match status" value="1"/>
</dbReference>
<protein>
    <submittedName>
        <fullName evidence="4">CBS domain-containing protein</fullName>
    </submittedName>
</protein>
<keyword evidence="1 2" id="KW-0129">CBS domain</keyword>